<keyword evidence="2" id="KW-1185">Reference proteome</keyword>
<dbReference type="InterPro" id="IPR009579">
    <property type="entry name" value="DUF1192"/>
</dbReference>
<proteinExistence type="predicted"/>
<dbReference type="Proteomes" id="UP000759443">
    <property type="component" value="Unassembled WGS sequence"/>
</dbReference>
<protein>
    <submittedName>
        <fullName evidence="1">Uncharacterized small protein (DUF1192 family)</fullName>
    </submittedName>
</protein>
<accession>A0ABS4DTD9</accession>
<organism evidence="1 2">
    <name type="scientific">Rhizobium halophytocola</name>
    <dbReference type="NCBI Taxonomy" id="735519"/>
    <lineage>
        <taxon>Bacteria</taxon>
        <taxon>Pseudomonadati</taxon>
        <taxon>Pseudomonadota</taxon>
        <taxon>Alphaproteobacteria</taxon>
        <taxon>Hyphomicrobiales</taxon>
        <taxon>Rhizobiaceae</taxon>
        <taxon>Rhizobium/Agrobacterium group</taxon>
        <taxon>Rhizobium</taxon>
    </lineage>
</organism>
<gene>
    <name evidence="1" type="ORF">J2Z17_000301</name>
</gene>
<evidence type="ECO:0000313" key="2">
    <source>
        <dbReference type="Proteomes" id="UP000759443"/>
    </source>
</evidence>
<sequence>MSLFDDDRPKKPVGHEIGCDLTLLSAAELRARIDLLSEEIRRLEVECGKKQAGKLAAESFFRK</sequence>
<name>A0ABS4DTD9_9HYPH</name>
<dbReference type="Pfam" id="PF06698">
    <property type="entry name" value="DUF1192"/>
    <property type="match status" value="1"/>
</dbReference>
<dbReference type="EMBL" id="JAGGJU010000001">
    <property type="protein sequence ID" value="MBP1848884.1"/>
    <property type="molecule type" value="Genomic_DNA"/>
</dbReference>
<reference evidence="1 2" key="1">
    <citation type="submission" date="2021-03" db="EMBL/GenBank/DDBJ databases">
        <title>Genomic Encyclopedia of Type Strains, Phase IV (KMG-IV): sequencing the most valuable type-strain genomes for metagenomic binning, comparative biology and taxonomic classification.</title>
        <authorList>
            <person name="Goeker M."/>
        </authorList>
    </citation>
    <scope>NUCLEOTIDE SEQUENCE [LARGE SCALE GENOMIC DNA]</scope>
    <source>
        <strain evidence="1 2">DSM 21600</strain>
    </source>
</reference>
<comment type="caution">
    <text evidence="1">The sequence shown here is derived from an EMBL/GenBank/DDBJ whole genome shotgun (WGS) entry which is preliminary data.</text>
</comment>
<evidence type="ECO:0000313" key="1">
    <source>
        <dbReference type="EMBL" id="MBP1848884.1"/>
    </source>
</evidence>
<dbReference type="RefSeq" id="WP_209941569.1">
    <property type="nucleotide sequence ID" value="NZ_JAGGJU010000001.1"/>
</dbReference>